<evidence type="ECO:0000313" key="3">
    <source>
        <dbReference type="Proteomes" id="UP001299283"/>
    </source>
</evidence>
<proteinExistence type="predicted"/>
<comment type="caution">
    <text evidence="2">The sequence shown here is derived from an EMBL/GenBank/DDBJ whole genome shotgun (WGS) entry which is preliminary data.</text>
</comment>
<dbReference type="InterPro" id="IPR003540">
    <property type="entry name" value="ADP-ribosyltransferase"/>
</dbReference>
<reference evidence="2 3" key="1">
    <citation type="submission" date="2023-12" db="EMBL/GenBank/DDBJ databases">
        <title>Description of new species of Mycobacterium terrae complex isolated from sewage at the Sao Paulo Zoological Park Foundation in Brazil.</title>
        <authorList>
            <person name="Romagnoli C.L."/>
            <person name="Conceicao E.C."/>
            <person name="Machado E."/>
            <person name="Barreto L.B.P.F."/>
            <person name="Sharma A."/>
            <person name="Silva N.M."/>
            <person name="Marques L.E."/>
            <person name="Juliana M.A."/>
            <person name="Lourenco M.C.S."/>
            <person name="Digiampietri L.A."/>
            <person name="Suffys P.N."/>
            <person name="Viana-Niero C."/>
        </authorList>
    </citation>
    <scope>NUCLEOTIDE SEQUENCE [LARGE SCALE GENOMIC DNA]</scope>
    <source>
        <strain evidence="2 3">MYC017</strain>
    </source>
</reference>
<organism evidence="2 3">
    <name type="scientific">[Mycobacterium] vasticus</name>
    <dbReference type="NCBI Taxonomy" id="2875777"/>
    <lineage>
        <taxon>Bacteria</taxon>
        <taxon>Bacillati</taxon>
        <taxon>Actinomycetota</taxon>
        <taxon>Actinomycetes</taxon>
        <taxon>Mycobacteriales</taxon>
        <taxon>Mycobacteriaceae</taxon>
        <taxon>Mycolicibacter</taxon>
    </lineage>
</organism>
<evidence type="ECO:0000259" key="1">
    <source>
        <dbReference type="Pfam" id="PF03496"/>
    </source>
</evidence>
<dbReference type="Proteomes" id="UP001299283">
    <property type="component" value="Unassembled WGS sequence"/>
</dbReference>
<keyword evidence="3" id="KW-1185">Reference proteome</keyword>
<evidence type="ECO:0000313" key="2">
    <source>
        <dbReference type="EMBL" id="MEB3067967.1"/>
    </source>
</evidence>
<name>A0ABU5YS79_9MYCO</name>
<dbReference type="EMBL" id="JAYJJQ010000002">
    <property type="protein sequence ID" value="MEB3067967.1"/>
    <property type="molecule type" value="Genomic_DNA"/>
</dbReference>
<dbReference type="PROSITE" id="PS51996">
    <property type="entry name" value="TR_MART"/>
    <property type="match status" value="1"/>
</dbReference>
<dbReference type="Pfam" id="PF03496">
    <property type="entry name" value="ADPrib_exo_Tox"/>
    <property type="match status" value="1"/>
</dbReference>
<protein>
    <submittedName>
        <fullName evidence="2">ADP-ribosyltransferase</fullName>
    </submittedName>
</protein>
<dbReference type="Gene3D" id="3.90.176.10">
    <property type="entry name" value="Toxin ADP-ribosyltransferase, Chain A, domain 1"/>
    <property type="match status" value="1"/>
</dbReference>
<dbReference type="SUPFAM" id="SSF56399">
    <property type="entry name" value="ADP-ribosylation"/>
    <property type="match status" value="1"/>
</dbReference>
<dbReference type="RefSeq" id="WP_225397069.1">
    <property type="nucleotide sequence ID" value="NZ_JAYJJQ010000002.1"/>
</dbReference>
<accession>A0ABU5YS79</accession>
<sequence length="189" mass="21220">MEESRRGHTGPDQQWLTTSRAHVGALTGRYRQSLVDYTGSGHLRINQWLRRGQQPADLWVAAQVRDIDVVLSANPLARDTELIRTIDMREAFHIVRGEDLVKIAHKDRVERGFLSTTRFAAGGRVKESARPVRLTLFVPLGTPAAAIEDISKFPDQGEVLLGRGLWYVLRDPAYARTIGVWTATLEILP</sequence>
<feature type="domain" description="ADP ribosyltransferase" evidence="1">
    <location>
        <begin position="26"/>
        <end position="167"/>
    </location>
</feature>
<gene>
    <name evidence="2" type="ORF">K5L39_02105</name>
</gene>